<evidence type="ECO:0000259" key="2">
    <source>
        <dbReference type="Pfam" id="PF11716"/>
    </source>
</evidence>
<dbReference type="NCBIfam" id="TIGR03083">
    <property type="entry name" value="maleylpyruvate isomerase family mycothiol-dependent enzyme"/>
    <property type="match status" value="1"/>
</dbReference>
<accession>A0ABQ6HUR6</accession>
<name>A0ABQ6HUR6_9MICO</name>
<sequence>MDYMQAISRESDRFADVLREADPTAPVPTCPGWTAADLLWHLGEVHLFWAEVLRSGALEDDDIEAIEQAKPPRPTDQDGLLALFEDQTSNLLRELASRSDDTPAWFWLPTAKTVGSTRRMQAHEALMHRIDAELAAGAVPAPIDPELAADGIAHAFEVMWVWWGLMGLDLEPVGATVTITATDVDRSWVVQAGRWRGTSPDGKVFDEPGVVLVEGPASSDATVSGTAEAVNRWLWGRGPEPDFSGSTVELDALREAVGAGMN</sequence>
<reference evidence="4" key="1">
    <citation type="journal article" date="2019" name="Int. J. Syst. Evol. Microbiol.">
        <title>The Global Catalogue of Microorganisms (GCM) 10K type strain sequencing project: providing services to taxonomists for standard genome sequencing and annotation.</title>
        <authorList>
            <consortium name="The Broad Institute Genomics Platform"/>
            <consortium name="The Broad Institute Genome Sequencing Center for Infectious Disease"/>
            <person name="Wu L."/>
            <person name="Ma J."/>
        </authorList>
    </citation>
    <scope>NUCLEOTIDE SEQUENCE [LARGE SCALE GENOMIC DNA]</scope>
    <source>
        <strain evidence="4">NBRC 105830</strain>
    </source>
</reference>
<dbReference type="PANTHER" id="PTHR40758">
    <property type="entry name" value="CONSERVED PROTEIN"/>
    <property type="match status" value="1"/>
</dbReference>
<feature type="domain" description="Mycothiol-dependent maleylpyruvate isomerase metal-binding" evidence="2">
    <location>
        <begin position="6"/>
        <end position="132"/>
    </location>
</feature>
<evidence type="ECO:0000313" key="3">
    <source>
        <dbReference type="EMBL" id="GMA21300.1"/>
    </source>
</evidence>
<evidence type="ECO:0008006" key="5">
    <source>
        <dbReference type="Google" id="ProtNLM"/>
    </source>
</evidence>
<evidence type="ECO:0000313" key="4">
    <source>
        <dbReference type="Proteomes" id="UP001157109"/>
    </source>
</evidence>
<dbReference type="InterPro" id="IPR017517">
    <property type="entry name" value="Maleyloyr_isom"/>
</dbReference>
<dbReference type="InterPro" id="IPR010872">
    <property type="entry name" value="MDMPI_C-term_domain"/>
</dbReference>
<dbReference type="EMBL" id="BSUJ01000001">
    <property type="protein sequence ID" value="GMA21300.1"/>
    <property type="molecule type" value="Genomic_DNA"/>
</dbReference>
<comment type="caution">
    <text evidence="3">The sequence shown here is derived from an EMBL/GenBank/DDBJ whole genome shotgun (WGS) entry which is preliminary data.</text>
</comment>
<dbReference type="RefSeq" id="WP_241441565.1">
    <property type="nucleotide sequence ID" value="NZ_BSUJ01000001.1"/>
</dbReference>
<dbReference type="Pfam" id="PF07398">
    <property type="entry name" value="MDMPI_C"/>
    <property type="match status" value="1"/>
</dbReference>
<gene>
    <name evidence="3" type="ORF">GCM10025862_33210</name>
</gene>
<dbReference type="InterPro" id="IPR034660">
    <property type="entry name" value="DinB/YfiT-like"/>
</dbReference>
<dbReference type="Gene3D" id="1.20.120.450">
    <property type="entry name" value="dinb family like domain"/>
    <property type="match status" value="1"/>
</dbReference>
<dbReference type="PANTHER" id="PTHR40758:SF1">
    <property type="entry name" value="CONSERVED PROTEIN"/>
    <property type="match status" value="1"/>
</dbReference>
<feature type="domain" description="MDMPI C-terminal" evidence="1">
    <location>
        <begin position="146"/>
        <end position="242"/>
    </location>
</feature>
<proteinExistence type="predicted"/>
<organism evidence="3 4">
    <name type="scientific">Arsenicicoccus piscis</name>
    <dbReference type="NCBI Taxonomy" id="673954"/>
    <lineage>
        <taxon>Bacteria</taxon>
        <taxon>Bacillati</taxon>
        <taxon>Actinomycetota</taxon>
        <taxon>Actinomycetes</taxon>
        <taxon>Micrococcales</taxon>
        <taxon>Intrasporangiaceae</taxon>
        <taxon>Arsenicicoccus</taxon>
    </lineage>
</organism>
<dbReference type="Proteomes" id="UP001157109">
    <property type="component" value="Unassembled WGS sequence"/>
</dbReference>
<dbReference type="SUPFAM" id="SSF109854">
    <property type="entry name" value="DinB/YfiT-like putative metalloenzymes"/>
    <property type="match status" value="1"/>
</dbReference>
<dbReference type="InterPro" id="IPR024344">
    <property type="entry name" value="MDMPI_metal-binding"/>
</dbReference>
<dbReference type="Pfam" id="PF11716">
    <property type="entry name" value="MDMPI_N"/>
    <property type="match status" value="1"/>
</dbReference>
<keyword evidence="4" id="KW-1185">Reference proteome</keyword>
<evidence type="ECO:0000259" key="1">
    <source>
        <dbReference type="Pfam" id="PF07398"/>
    </source>
</evidence>
<protein>
    <recommendedName>
        <fullName evidence="5">Maleylpyruvate isomerase family mycothiol-dependent enzyme</fullName>
    </recommendedName>
</protein>